<gene>
    <name evidence="1" type="ORF">RCL2_000719100</name>
</gene>
<reference evidence="1" key="1">
    <citation type="submission" date="2019-10" db="EMBL/GenBank/DDBJ databases">
        <title>Conservation and host-specific expression of non-tandemly repeated heterogenous ribosome RNA gene in arbuscular mycorrhizal fungi.</title>
        <authorList>
            <person name="Maeda T."/>
            <person name="Kobayashi Y."/>
            <person name="Nakagawa T."/>
            <person name="Ezawa T."/>
            <person name="Yamaguchi K."/>
            <person name="Bino T."/>
            <person name="Nishimoto Y."/>
            <person name="Shigenobu S."/>
            <person name="Kawaguchi M."/>
        </authorList>
    </citation>
    <scope>NUCLEOTIDE SEQUENCE</scope>
    <source>
        <strain evidence="1">HR1</strain>
    </source>
</reference>
<dbReference type="EMBL" id="BLAL01000046">
    <property type="protein sequence ID" value="GES79895.1"/>
    <property type="molecule type" value="Genomic_DNA"/>
</dbReference>
<comment type="caution">
    <text evidence="1">The sequence shown here is derived from an EMBL/GenBank/DDBJ whole genome shotgun (WGS) entry which is preliminary data.</text>
</comment>
<sequence>MPSGREKSLRGTSSVVTRSIRSIRGRGEKNKLFENEPIKNALTNNNLNQDYLANSYIVNQGLLNNMDQISTKANTPPI</sequence>
<dbReference type="Proteomes" id="UP000615446">
    <property type="component" value="Unassembled WGS sequence"/>
</dbReference>
<accession>A0A8H3QGD8</accession>
<protein>
    <submittedName>
        <fullName evidence="1">Uncharacterized protein</fullName>
    </submittedName>
</protein>
<dbReference type="AlphaFoldDB" id="A0A8H3QGD8"/>
<evidence type="ECO:0000313" key="1">
    <source>
        <dbReference type="EMBL" id="GES79895.1"/>
    </source>
</evidence>
<name>A0A8H3QGD8_9GLOM</name>
<organism evidence="1 2">
    <name type="scientific">Rhizophagus clarus</name>
    <dbReference type="NCBI Taxonomy" id="94130"/>
    <lineage>
        <taxon>Eukaryota</taxon>
        <taxon>Fungi</taxon>
        <taxon>Fungi incertae sedis</taxon>
        <taxon>Mucoromycota</taxon>
        <taxon>Glomeromycotina</taxon>
        <taxon>Glomeromycetes</taxon>
        <taxon>Glomerales</taxon>
        <taxon>Glomeraceae</taxon>
        <taxon>Rhizophagus</taxon>
    </lineage>
</organism>
<evidence type="ECO:0000313" key="2">
    <source>
        <dbReference type="Proteomes" id="UP000615446"/>
    </source>
</evidence>
<proteinExistence type="predicted"/>